<dbReference type="Proteomes" id="UP001191082">
    <property type="component" value="Unassembled WGS sequence"/>
</dbReference>
<comment type="subcellular location">
    <subcellularLocation>
        <location evidence="1">Membrane</location>
        <topology evidence="1">Multi-pass membrane protein</topology>
    </subcellularLocation>
</comment>
<protein>
    <recommendedName>
        <fullName evidence="6">NarX-like N-terminal domain-containing protein</fullName>
    </recommendedName>
</protein>
<accession>A0ABY2XC31</accession>
<proteinExistence type="predicted"/>
<comment type="caution">
    <text evidence="7">The sequence shown here is derived from an EMBL/GenBank/DDBJ whole genome shotgun (WGS) entry which is preliminary data.</text>
</comment>
<evidence type="ECO:0000259" key="6">
    <source>
        <dbReference type="Pfam" id="PF13675"/>
    </source>
</evidence>
<evidence type="ECO:0000256" key="3">
    <source>
        <dbReference type="ARBA" id="ARBA00022989"/>
    </source>
</evidence>
<dbReference type="InterPro" id="IPR029095">
    <property type="entry name" value="NarX-like_N"/>
</dbReference>
<feature type="signal peptide" evidence="5">
    <location>
        <begin position="1"/>
        <end position="25"/>
    </location>
</feature>
<keyword evidence="5" id="KW-0732">Signal</keyword>
<keyword evidence="3" id="KW-1133">Transmembrane helix</keyword>
<keyword evidence="2" id="KW-0812">Transmembrane</keyword>
<evidence type="ECO:0000256" key="1">
    <source>
        <dbReference type="ARBA" id="ARBA00004141"/>
    </source>
</evidence>
<name>A0ABY2XC31_9RHOB</name>
<feature type="domain" description="NarX-like N-terminal" evidence="6">
    <location>
        <begin position="38"/>
        <end position="130"/>
    </location>
</feature>
<dbReference type="EMBL" id="VCPC01000001">
    <property type="protein sequence ID" value="TMV14574.1"/>
    <property type="molecule type" value="Genomic_DNA"/>
</dbReference>
<feature type="chain" id="PRO_5046485781" description="NarX-like N-terminal domain-containing protein" evidence="5">
    <location>
        <begin position="26"/>
        <end position="289"/>
    </location>
</feature>
<dbReference type="RefSeq" id="WP_138861925.1">
    <property type="nucleotide sequence ID" value="NZ_VCPC01000001.1"/>
</dbReference>
<evidence type="ECO:0000256" key="2">
    <source>
        <dbReference type="ARBA" id="ARBA00022692"/>
    </source>
</evidence>
<feature type="domain" description="NarX-like N-terminal" evidence="6">
    <location>
        <begin position="167"/>
        <end position="262"/>
    </location>
</feature>
<evidence type="ECO:0000256" key="4">
    <source>
        <dbReference type="ARBA" id="ARBA00023136"/>
    </source>
</evidence>
<keyword evidence="8" id="KW-1185">Reference proteome</keyword>
<evidence type="ECO:0000313" key="8">
    <source>
        <dbReference type="Proteomes" id="UP001191082"/>
    </source>
</evidence>
<reference evidence="7 8" key="1">
    <citation type="submission" date="2019-05" db="EMBL/GenBank/DDBJ databases">
        <title>Marivita sp. nov. isolated from sea sediment.</title>
        <authorList>
            <person name="Kim W."/>
        </authorList>
    </citation>
    <scope>NUCLEOTIDE SEQUENCE [LARGE SCALE GENOMIC DNA]</scope>
    <source>
        <strain evidence="7 8">CAU 1492</strain>
    </source>
</reference>
<organism evidence="7 8">
    <name type="scientific">Arenibacterium halophilum</name>
    <dbReference type="NCBI Taxonomy" id="2583821"/>
    <lineage>
        <taxon>Bacteria</taxon>
        <taxon>Pseudomonadati</taxon>
        <taxon>Pseudomonadota</taxon>
        <taxon>Alphaproteobacteria</taxon>
        <taxon>Rhodobacterales</taxon>
        <taxon>Paracoccaceae</taxon>
        <taxon>Arenibacterium</taxon>
    </lineage>
</organism>
<sequence length="289" mass="31847">MFLIRLVIAFVLGLSLLPLPGTTFAAEGMSPAEVQQRKINLAGKQRMLSQQILMFGCMATYGVHRDVSAAAAQAAISEFDHVLGALRQGDDELGLRYERSGTVLQALGRVEQIWPQFRGAAQALIRGEDEELGPLREMAPDLLSRMNAAVQEMVADSNAGGVPELKRAIDVAGRQRMLIMKMTAEVCLVKSGLSPDVDLSRASKTMNLFDTALYNLQYGNIGDDVIEAPSWEIAEMLKLVEAQWDVMRGNIEAVLKSPNPTVEEMDAMMKTAIQLLNDMNETVWMYENI</sequence>
<evidence type="ECO:0000256" key="5">
    <source>
        <dbReference type="SAM" id="SignalP"/>
    </source>
</evidence>
<dbReference type="Pfam" id="PF13675">
    <property type="entry name" value="PilJ"/>
    <property type="match status" value="2"/>
</dbReference>
<gene>
    <name evidence="7" type="ORF">FGK64_00870</name>
</gene>
<evidence type="ECO:0000313" key="7">
    <source>
        <dbReference type="EMBL" id="TMV14574.1"/>
    </source>
</evidence>
<keyword evidence="4" id="KW-0472">Membrane</keyword>